<evidence type="ECO:0000256" key="2">
    <source>
        <dbReference type="SAM" id="SignalP"/>
    </source>
</evidence>
<dbReference type="InterPro" id="IPR036514">
    <property type="entry name" value="SGNH_hydro_sf"/>
</dbReference>
<dbReference type="EMBL" id="FLUM01000003">
    <property type="protein sequence ID" value="SBW07173.1"/>
    <property type="molecule type" value="Genomic_DNA"/>
</dbReference>
<accession>A0A212K633</accession>
<name>A0A212K633_9BACT</name>
<reference evidence="3" key="1">
    <citation type="submission" date="2016-04" db="EMBL/GenBank/DDBJ databases">
        <authorList>
            <person name="Evans L.H."/>
            <person name="Alamgir A."/>
            <person name="Owens N."/>
            <person name="Weber N.D."/>
            <person name="Virtaneva K."/>
            <person name="Barbian K."/>
            <person name="Babar A."/>
            <person name="Rosenke K."/>
        </authorList>
    </citation>
    <scope>NUCLEOTIDE SEQUENCE</scope>
    <source>
        <strain evidence="3">86-1</strain>
    </source>
</reference>
<evidence type="ECO:0008006" key="4">
    <source>
        <dbReference type="Google" id="ProtNLM"/>
    </source>
</evidence>
<proteinExistence type="predicted"/>
<protein>
    <recommendedName>
        <fullName evidence="4">Lipoprotein</fullName>
    </recommendedName>
</protein>
<feature type="signal peptide" evidence="2">
    <location>
        <begin position="1"/>
        <end position="25"/>
    </location>
</feature>
<evidence type="ECO:0000256" key="1">
    <source>
        <dbReference type="SAM" id="MobiDB-lite"/>
    </source>
</evidence>
<dbReference type="Gene3D" id="3.40.50.1110">
    <property type="entry name" value="SGNH hydrolase"/>
    <property type="match status" value="1"/>
</dbReference>
<dbReference type="GO" id="GO:0016788">
    <property type="term" value="F:hydrolase activity, acting on ester bonds"/>
    <property type="evidence" value="ECO:0007669"/>
    <property type="project" value="UniProtKB-ARBA"/>
</dbReference>
<dbReference type="PROSITE" id="PS51257">
    <property type="entry name" value="PROKAR_LIPOPROTEIN"/>
    <property type="match status" value="1"/>
</dbReference>
<organism evidence="3">
    <name type="scientific">uncultured Dysgonomonas sp</name>
    <dbReference type="NCBI Taxonomy" id="206096"/>
    <lineage>
        <taxon>Bacteria</taxon>
        <taxon>Pseudomonadati</taxon>
        <taxon>Bacteroidota</taxon>
        <taxon>Bacteroidia</taxon>
        <taxon>Bacteroidales</taxon>
        <taxon>Dysgonomonadaceae</taxon>
        <taxon>Dysgonomonas</taxon>
        <taxon>environmental samples</taxon>
    </lineage>
</organism>
<feature type="region of interest" description="Disordered" evidence="1">
    <location>
        <begin position="25"/>
        <end position="46"/>
    </location>
</feature>
<feature type="chain" id="PRO_5013075307" description="Lipoprotein" evidence="2">
    <location>
        <begin position="26"/>
        <end position="295"/>
    </location>
</feature>
<evidence type="ECO:0000313" key="3">
    <source>
        <dbReference type="EMBL" id="SBW07173.1"/>
    </source>
</evidence>
<gene>
    <name evidence="3" type="ORF">KL86DYS1_31596</name>
</gene>
<dbReference type="AlphaFoldDB" id="A0A212K633"/>
<sequence length="295" mass="32485">MKKRILYSLLGAFLLISCTSGNKQSAEGADSQEKKQETIAKPTPPKSEGPVRVLFVGNSHTEYFASFPLMLEALVKENGKQAEVVTLIEMGVSIDKNLSANKKKAKDLFAKTDKDGNYLDYIILQESTPVAVQDEDKYVENGKTIHTMAATNSPDVATYVYELMFPEDYDASDYKEYQTILTDNAIKVTKSLPNTGILRFATALGDAYQGKEGYSNKKDGKDVLRHTDNSRHMLNDAVFMNSIILYQTLFGETPKIPAQLPLATGTGDNDEISLMDVSKGVSNPEALQKIAAAYK</sequence>
<dbReference type="RefSeq" id="WP_296944571.1">
    <property type="nucleotide sequence ID" value="NZ_LT599032.1"/>
</dbReference>
<keyword evidence="2" id="KW-0732">Signal</keyword>